<name>A0A545V1G0_9HYPO</name>
<dbReference type="EMBL" id="SPUK01000007">
    <property type="protein sequence ID" value="TQV95558.1"/>
    <property type="molecule type" value="Genomic_DNA"/>
</dbReference>
<reference evidence="1 2" key="1">
    <citation type="journal article" date="2019" name="Appl. Microbiol. Biotechnol.">
        <title>Genome sequence of Isaria javanica and comparative genome analysis insights into family S53 peptidase evolution in fungal entomopathogens.</title>
        <authorList>
            <person name="Lin R."/>
            <person name="Zhang X."/>
            <person name="Xin B."/>
            <person name="Zou M."/>
            <person name="Gao Y."/>
            <person name="Qin F."/>
            <person name="Hu Q."/>
            <person name="Xie B."/>
            <person name="Cheng X."/>
        </authorList>
    </citation>
    <scope>NUCLEOTIDE SEQUENCE [LARGE SCALE GENOMIC DNA]</scope>
    <source>
        <strain evidence="1 2">IJ1G</strain>
    </source>
</reference>
<evidence type="ECO:0000313" key="2">
    <source>
        <dbReference type="Proteomes" id="UP000315783"/>
    </source>
</evidence>
<dbReference type="AlphaFoldDB" id="A0A545V1G0"/>
<comment type="caution">
    <text evidence="1">The sequence shown here is derived from an EMBL/GenBank/DDBJ whole genome shotgun (WGS) entry which is preliminary data.</text>
</comment>
<keyword evidence="2" id="KW-1185">Reference proteome</keyword>
<gene>
    <name evidence="1" type="ORF">IF1G_05387</name>
</gene>
<protein>
    <submittedName>
        <fullName evidence="1">Uncharacterized protein</fullName>
    </submittedName>
</protein>
<dbReference type="Proteomes" id="UP000315783">
    <property type="component" value="Unassembled WGS sequence"/>
</dbReference>
<accession>A0A545V1G0</accession>
<proteinExistence type="predicted"/>
<sequence>MSPNRLIRFSQEKQGSKDDWYTESSISYNYSFIRLPRNVCAQLVQMGCAPDTMEPVLGISIPDSGWRWGDEYEVRVRLASDYQDGFYMHDTSPTEPAINSVHESSRLKELMSDTTTIPRSNARSCTRPLGMMLQGCLAWYRRQRSRSEKEKKRPCSDSTLVPNNEVDEFSMKMGSIPIDGPGHRQCQPTPPQPAAAASQITEPQRFCKYSSEFDRRKWGELQPQVVPTDMVLKRVKLSTLDSSSFAAWPSHTSHTSPSFLKSTIPPIPYLFARIWIYGAWKLTGVEWFFADRSRVRAGPKYLKSAPSGKDGRKRHDVK</sequence>
<evidence type="ECO:0000313" key="1">
    <source>
        <dbReference type="EMBL" id="TQV95558.1"/>
    </source>
</evidence>
<organism evidence="1 2">
    <name type="scientific">Cordyceps javanica</name>
    <dbReference type="NCBI Taxonomy" id="43265"/>
    <lineage>
        <taxon>Eukaryota</taxon>
        <taxon>Fungi</taxon>
        <taxon>Dikarya</taxon>
        <taxon>Ascomycota</taxon>
        <taxon>Pezizomycotina</taxon>
        <taxon>Sordariomycetes</taxon>
        <taxon>Hypocreomycetidae</taxon>
        <taxon>Hypocreales</taxon>
        <taxon>Cordycipitaceae</taxon>
        <taxon>Cordyceps</taxon>
    </lineage>
</organism>